<proteinExistence type="predicted"/>
<name>A0A1M5R4J9_9FIRM</name>
<gene>
    <name evidence="1" type="ORF">SAMN02744040_01230</name>
</gene>
<dbReference type="STRING" id="1123350.SAMN02744040_01230"/>
<evidence type="ECO:0000313" key="1">
    <source>
        <dbReference type="EMBL" id="SHH20960.1"/>
    </source>
</evidence>
<dbReference type="Pfam" id="PF14070">
    <property type="entry name" value="YjfB_motility"/>
    <property type="match status" value="1"/>
</dbReference>
<dbReference type="OrthoDB" id="1924973at2"/>
<keyword evidence="2" id="KW-1185">Reference proteome</keyword>
<evidence type="ECO:0000313" key="2">
    <source>
        <dbReference type="Proteomes" id="UP000242520"/>
    </source>
</evidence>
<dbReference type="EMBL" id="FQXH01000010">
    <property type="protein sequence ID" value="SHH20960.1"/>
    <property type="molecule type" value="Genomic_DNA"/>
</dbReference>
<dbReference type="InterPro" id="IPR025906">
    <property type="entry name" value="YjfB_motility"/>
</dbReference>
<protein>
    <submittedName>
        <fullName evidence="1">Putative motility protein</fullName>
    </submittedName>
</protein>
<sequence length="65" mass="7170">MDIAAMSIGLNQAKLAQQVSVSVMKKVMDTSQQQASFINEMVNNNVKAMEKSVNHHLGNVIDIRL</sequence>
<organism evidence="1 2">
    <name type="scientific">Tepidibacter thalassicus DSM 15285</name>
    <dbReference type="NCBI Taxonomy" id="1123350"/>
    <lineage>
        <taxon>Bacteria</taxon>
        <taxon>Bacillati</taxon>
        <taxon>Bacillota</taxon>
        <taxon>Clostridia</taxon>
        <taxon>Peptostreptococcales</taxon>
        <taxon>Peptostreptococcaceae</taxon>
        <taxon>Tepidibacter</taxon>
    </lineage>
</organism>
<accession>A0A1M5R4J9</accession>
<dbReference type="AlphaFoldDB" id="A0A1M5R4J9"/>
<dbReference type="RefSeq" id="WP_072724667.1">
    <property type="nucleotide sequence ID" value="NZ_FQXH01000010.1"/>
</dbReference>
<dbReference type="Proteomes" id="UP000242520">
    <property type="component" value="Unassembled WGS sequence"/>
</dbReference>
<reference evidence="2" key="1">
    <citation type="submission" date="2016-11" db="EMBL/GenBank/DDBJ databases">
        <authorList>
            <person name="Varghese N."/>
            <person name="Submissions S."/>
        </authorList>
    </citation>
    <scope>NUCLEOTIDE SEQUENCE [LARGE SCALE GENOMIC DNA]</scope>
    <source>
        <strain evidence="2">DSM 15285</strain>
    </source>
</reference>